<gene>
    <name evidence="4" type="ORF">LAZ67_4003186</name>
</gene>
<accession>A0ABY6KDF0</accession>
<reference evidence="4 5" key="1">
    <citation type="submission" date="2022-01" db="EMBL/GenBank/DDBJ databases">
        <title>A chromosomal length assembly of Cordylochernes scorpioides.</title>
        <authorList>
            <person name="Zeh D."/>
            <person name="Zeh J."/>
        </authorList>
    </citation>
    <scope>NUCLEOTIDE SEQUENCE [LARGE SCALE GENOMIC DNA]</scope>
    <source>
        <strain evidence="4">IN4F17</strain>
        <tissue evidence="4">Whole Body</tissue>
    </source>
</reference>
<dbReference type="Gene3D" id="1.10.10.60">
    <property type="entry name" value="Homeodomain-like"/>
    <property type="match status" value="1"/>
</dbReference>
<dbReference type="SUPFAM" id="SSF46689">
    <property type="entry name" value="Homeodomain-like"/>
    <property type="match status" value="1"/>
</dbReference>
<dbReference type="InterPro" id="IPR009057">
    <property type="entry name" value="Homeodomain-like_sf"/>
</dbReference>
<keyword evidence="5" id="KW-1185">Reference proteome</keyword>
<evidence type="ECO:0000313" key="4">
    <source>
        <dbReference type="EMBL" id="UYV66869.1"/>
    </source>
</evidence>
<evidence type="ECO:0000259" key="3">
    <source>
        <dbReference type="PROSITE" id="PS51253"/>
    </source>
</evidence>
<evidence type="ECO:0000256" key="1">
    <source>
        <dbReference type="ARBA" id="ARBA00004123"/>
    </source>
</evidence>
<proteinExistence type="predicted"/>
<feature type="domain" description="HTH CENPB-type" evidence="3">
    <location>
        <begin position="43"/>
        <end position="100"/>
    </location>
</feature>
<protein>
    <recommendedName>
        <fullName evidence="3">HTH CENPB-type domain-containing protein</fullName>
    </recommendedName>
</protein>
<dbReference type="InterPro" id="IPR006600">
    <property type="entry name" value="HTH_CenpB_DNA-bd_dom"/>
</dbReference>
<dbReference type="EMBL" id="CP092866">
    <property type="protein sequence ID" value="UYV66869.1"/>
    <property type="molecule type" value="Genomic_DNA"/>
</dbReference>
<name>A0ABY6KDF0_9ARAC</name>
<keyword evidence="2" id="KW-0238">DNA-binding</keyword>
<evidence type="ECO:0000313" key="5">
    <source>
        <dbReference type="Proteomes" id="UP001235939"/>
    </source>
</evidence>
<evidence type="ECO:0000256" key="2">
    <source>
        <dbReference type="ARBA" id="ARBA00023125"/>
    </source>
</evidence>
<comment type="subcellular location">
    <subcellularLocation>
        <location evidence="1">Nucleus</location>
    </subcellularLocation>
</comment>
<dbReference type="PROSITE" id="PS51253">
    <property type="entry name" value="HTH_CENPB"/>
    <property type="match status" value="1"/>
</dbReference>
<dbReference type="Proteomes" id="UP001235939">
    <property type="component" value="Chromosome 04"/>
</dbReference>
<organism evidence="4 5">
    <name type="scientific">Cordylochernes scorpioides</name>
    <dbReference type="NCBI Taxonomy" id="51811"/>
    <lineage>
        <taxon>Eukaryota</taxon>
        <taxon>Metazoa</taxon>
        <taxon>Ecdysozoa</taxon>
        <taxon>Arthropoda</taxon>
        <taxon>Chelicerata</taxon>
        <taxon>Arachnida</taxon>
        <taxon>Pseudoscorpiones</taxon>
        <taxon>Cheliferoidea</taxon>
        <taxon>Chernetidae</taxon>
        <taxon>Cordylochernes</taxon>
    </lineage>
</organism>
<sequence length="100" mass="11209">MSSKRKHVVLSFTDKLKIVDQLKNSDAITNYASALDNEDGSLYRKAMKMAENKDLDAAVYTWFIQLHSQGQPISDPLICEKALEMNEKIGGNPDFKETTG</sequence>
<dbReference type="Pfam" id="PF03221">
    <property type="entry name" value="HTH_Tnp_Tc5"/>
    <property type="match status" value="1"/>
</dbReference>